<accession>A0A1S1RGZ6</accession>
<reference evidence="3" key="1">
    <citation type="submission" date="2016-07" db="EMBL/GenBank/DDBJ databases">
        <title>Sequence Frankia sp. strain CcI1.17.</title>
        <authorList>
            <person name="Ghodhbane-Gtari F."/>
            <person name="Swanson E."/>
            <person name="Gueddou A."/>
            <person name="Morris K."/>
            <person name="Hezbri K."/>
            <person name="Ktari A."/>
            <person name="Nouioui I."/>
            <person name="Abebe-Akele F."/>
            <person name="Simpson S."/>
            <person name="Thomas K."/>
            <person name="Gtari M."/>
            <person name="Tisa L.S."/>
            <person name="Hurst S."/>
        </authorList>
    </citation>
    <scope>NUCLEOTIDE SEQUENCE [LARGE SCALE GENOMIC DNA]</scope>
    <source>
        <strain evidence="3">Cc1.17</strain>
    </source>
</reference>
<proteinExistence type="predicted"/>
<keyword evidence="3" id="KW-1185">Reference proteome</keyword>
<gene>
    <name evidence="2" type="ORF">CC117_31925</name>
</gene>
<protein>
    <submittedName>
        <fullName evidence="2">CMP deaminase</fullName>
    </submittedName>
</protein>
<dbReference type="AlphaFoldDB" id="A0A1S1RGZ6"/>
<organism evidence="2 3">
    <name type="scientific">Parafrankia colletiae</name>
    <dbReference type="NCBI Taxonomy" id="573497"/>
    <lineage>
        <taxon>Bacteria</taxon>
        <taxon>Bacillati</taxon>
        <taxon>Actinomycetota</taxon>
        <taxon>Actinomycetes</taxon>
        <taxon>Frankiales</taxon>
        <taxon>Frankiaceae</taxon>
        <taxon>Parafrankia</taxon>
    </lineage>
</organism>
<dbReference type="InterPro" id="IPR016193">
    <property type="entry name" value="Cytidine_deaminase-like"/>
</dbReference>
<comment type="caution">
    <text evidence="2">The sequence shown here is derived from an EMBL/GenBank/DDBJ whole genome shotgun (WGS) entry which is preliminary data.</text>
</comment>
<dbReference type="EMBL" id="MBLM01000011">
    <property type="protein sequence ID" value="OHV45277.1"/>
    <property type="molecule type" value="Genomic_DNA"/>
</dbReference>
<dbReference type="PANTHER" id="PTHR11079">
    <property type="entry name" value="CYTOSINE DEAMINASE FAMILY MEMBER"/>
    <property type="match status" value="1"/>
</dbReference>
<evidence type="ECO:0000313" key="2">
    <source>
        <dbReference type="EMBL" id="OHV45277.1"/>
    </source>
</evidence>
<dbReference type="OrthoDB" id="9802676at2"/>
<dbReference type="Gene3D" id="3.40.140.10">
    <property type="entry name" value="Cytidine Deaminase, domain 2"/>
    <property type="match status" value="1"/>
</dbReference>
<sequence length="192" mass="20700">MLLDELRPAGGQVATLAERLTDTEGLSGPEDPYAWLSCVLGLLSVNEGNYGVGAVVVRGGGIVAEGRNRLLWPRRNTSAHAEAEALDVFEARFPELDSGRGTIMYTSLECCPMCTVRLLNSGVRTVRYLAPDPDGGMFSRLDCLPPYWRRLAAGRTPVQTFEPSACAPALSGIAADIFAATETQLNERIVRS</sequence>
<dbReference type="PROSITE" id="PS51747">
    <property type="entry name" value="CYT_DCMP_DEAMINASES_2"/>
    <property type="match status" value="1"/>
</dbReference>
<dbReference type="Proteomes" id="UP000179627">
    <property type="component" value="Unassembled WGS sequence"/>
</dbReference>
<name>A0A1S1RGZ6_9ACTN</name>
<dbReference type="SUPFAM" id="SSF53927">
    <property type="entry name" value="Cytidine deaminase-like"/>
    <property type="match status" value="1"/>
</dbReference>
<dbReference type="GO" id="GO:0008835">
    <property type="term" value="F:diaminohydroxyphosphoribosylaminopyrimidine deaminase activity"/>
    <property type="evidence" value="ECO:0007669"/>
    <property type="project" value="TreeGrafter"/>
</dbReference>
<feature type="domain" description="CMP/dCMP-type deaminase" evidence="1">
    <location>
        <begin position="30"/>
        <end position="141"/>
    </location>
</feature>
<evidence type="ECO:0000313" key="3">
    <source>
        <dbReference type="Proteomes" id="UP000179627"/>
    </source>
</evidence>
<dbReference type="PANTHER" id="PTHR11079:SF162">
    <property type="entry name" value="RIBOFLAVIN BIOSYNTHESIS PROTEIN PYRD, CHLOROPLASTIC"/>
    <property type="match status" value="1"/>
</dbReference>
<dbReference type="InterPro" id="IPR002125">
    <property type="entry name" value="CMP_dCMP_dom"/>
</dbReference>
<dbReference type="Pfam" id="PF00383">
    <property type="entry name" value="dCMP_cyt_deam_1"/>
    <property type="match status" value="1"/>
</dbReference>
<evidence type="ECO:0000259" key="1">
    <source>
        <dbReference type="PROSITE" id="PS51747"/>
    </source>
</evidence>